<organism evidence="2 3">
    <name type="scientific">Ambrosiozyma monospora</name>
    <name type="common">Yeast</name>
    <name type="synonym">Endomycopsis monosporus</name>
    <dbReference type="NCBI Taxonomy" id="43982"/>
    <lineage>
        <taxon>Eukaryota</taxon>
        <taxon>Fungi</taxon>
        <taxon>Dikarya</taxon>
        <taxon>Ascomycota</taxon>
        <taxon>Saccharomycotina</taxon>
        <taxon>Pichiomycetes</taxon>
        <taxon>Pichiales</taxon>
        <taxon>Pichiaceae</taxon>
        <taxon>Ambrosiozyma</taxon>
    </lineage>
</organism>
<comment type="caution">
    <text evidence="2">The sequence shown here is derived from an EMBL/GenBank/DDBJ whole genome shotgun (WGS) entry which is preliminary data.</text>
</comment>
<feature type="domain" description="DEAD-box helicase OB fold" evidence="1">
    <location>
        <begin position="79"/>
        <end position="162"/>
    </location>
</feature>
<evidence type="ECO:0000313" key="2">
    <source>
        <dbReference type="EMBL" id="GME77877.1"/>
    </source>
</evidence>
<dbReference type="EMBL" id="BSXU01012736">
    <property type="protein sequence ID" value="GME77877.1"/>
    <property type="molecule type" value="Genomic_DNA"/>
</dbReference>
<dbReference type="Pfam" id="PF07717">
    <property type="entry name" value="OB_NTP_bind"/>
    <property type="match status" value="1"/>
</dbReference>
<dbReference type="OrthoDB" id="10253254at2759"/>
<gene>
    <name evidence="2" type="ORF">Amon01_000971900</name>
</gene>
<evidence type="ECO:0000313" key="3">
    <source>
        <dbReference type="Proteomes" id="UP001165063"/>
    </source>
</evidence>
<name>A0A9W6T4N0_AMBMO</name>
<reference evidence="2" key="1">
    <citation type="submission" date="2023-04" db="EMBL/GenBank/DDBJ databases">
        <title>Ambrosiozyma monospora NBRC 1965.</title>
        <authorList>
            <person name="Ichikawa N."/>
            <person name="Sato H."/>
            <person name="Tonouchi N."/>
        </authorList>
    </citation>
    <scope>NUCLEOTIDE SEQUENCE</scope>
    <source>
        <strain evidence="2">NBRC 1965</strain>
    </source>
</reference>
<dbReference type="Proteomes" id="UP001165063">
    <property type="component" value="Unassembled WGS sequence"/>
</dbReference>
<dbReference type="InterPro" id="IPR011709">
    <property type="entry name" value="DEAD-box_helicase_OB_fold"/>
</dbReference>
<keyword evidence="3" id="KW-1185">Reference proteome</keyword>
<dbReference type="AlphaFoldDB" id="A0A9W6T4N0"/>
<proteinExistence type="predicted"/>
<accession>A0A9W6T4N0</accession>
<sequence length="262" mass="28836">MKLLSVICAIDHVPKTNRESFCKGNFLRGKILDETVKLRKQLTYIVKVNTSKESVAVSINVSESELKLAKPSKKQVNALKQMITTGFIDQIAVRADIVDPELRIANRTTIINVPYITLFPSRTMNTNGAQLDKFVYIHPSSVLTNCGELPPEYIVYQSLNLGSNQQQTQQQKLMKLRMKPLNDISGTALANVAKGSGLITYSKPLGPPYGPKNLNAVGTERECYVVPRIGAAIGTGAVGWDLPALRVKQKKIAGSWEITQVL</sequence>
<evidence type="ECO:0000259" key="1">
    <source>
        <dbReference type="Pfam" id="PF07717"/>
    </source>
</evidence>
<protein>
    <submittedName>
        <fullName evidence="2">Unnamed protein product</fullName>
    </submittedName>
</protein>